<dbReference type="SUPFAM" id="SSF50978">
    <property type="entry name" value="WD40 repeat-like"/>
    <property type="match status" value="1"/>
</dbReference>
<dbReference type="CDD" id="cd00200">
    <property type="entry name" value="WD40"/>
    <property type="match status" value="1"/>
</dbReference>
<evidence type="ECO:0000313" key="8">
    <source>
        <dbReference type="EMBL" id="KAF2814949.1"/>
    </source>
</evidence>
<evidence type="ECO:0000256" key="5">
    <source>
        <dbReference type="ARBA" id="ARBA00043913"/>
    </source>
</evidence>
<dbReference type="InterPro" id="IPR015943">
    <property type="entry name" value="WD40/YVTN_repeat-like_dom_sf"/>
</dbReference>
<evidence type="ECO:0000259" key="7">
    <source>
        <dbReference type="PROSITE" id="PS50837"/>
    </source>
</evidence>
<feature type="repeat" description="WD" evidence="6">
    <location>
        <begin position="1033"/>
        <end position="1074"/>
    </location>
</feature>
<dbReference type="SUPFAM" id="SSF53474">
    <property type="entry name" value="alpha/beta-Hydrolases"/>
    <property type="match status" value="1"/>
</dbReference>
<proteinExistence type="inferred from homology"/>
<dbReference type="Pfam" id="PF22939">
    <property type="entry name" value="WHD_GPIID"/>
    <property type="match status" value="1"/>
</dbReference>
<dbReference type="OrthoDB" id="538223at2759"/>
<reference evidence="10" key="3">
    <citation type="submission" date="2025-04" db="UniProtKB">
        <authorList>
            <consortium name="RefSeq"/>
        </authorList>
    </citation>
    <scope>IDENTIFICATION</scope>
    <source>
        <strain evidence="10">CBS 304.34</strain>
    </source>
</reference>
<dbReference type="InterPro" id="IPR007111">
    <property type="entry name" value="NACHT_NTPase"/>
</dbReference>
<dbReference type="Pfam" id="PF00400">
    <property type="entry name" value="WD40"/>
    <property type="match status" value="5"/>
</dbReference>
<dbReference type="PROSITE" id="PS50082">
    <property type="entry name" value="WD_REPEATS_2"/>
    <property type="match status" value="5"/>
</dbReference>
<dbReference type="InterPro" id="IPR036322">
    <property type="entry name" value="WD40_repeat_dom_sf"/>
</dbReference>
<feature type="domain" description="NACHT" evidence="7">
    <location>
        <begin position="452"/>
        <end position="598"/>
    </location>
</feature>
<dbReference type="FunFam" id="3.40.50.300:FF:001638">
    <property type="entry name" value="NACHT and WD40 domain protein"/>
    <property type="match status" value="1"/>
</dbReference>
<dbReference type="InterPro" id="IPR027417">
    <property type="entry name" value="P-loop_NTPase"/>
</dbReference>
<evidence type="ECO:0000313" key="10">
    <source>
        <dbReference type="RefSeq" id="XP_033581913.1"/>
    </source>
</evidence>
<dbReference type="GO" id="GO:1990234">
    <property type="term" value="C:transferase complex"/>
    <property type="evidence" value="ECO:0007669"/>
    <property type="project" value="UniProtKB-ARBA"/>
</dbReference>
<dbReference type="InterPro" id="IPR020472">
    <property type="entry name" value="WD40_PAC1"/>
</dbReference>
<dbReference type="PANTHER" id="PTHR22847">
    <property type="entry name" value="WD40 REPEAT PROTEIN"/>
    <property type="match status" value="1"/>
</dbReference>
<keyword evidence="2" id="KW-0677">Repeat</keyword>
<dbReference type="Gene3D" id="2.130.10.10">
    <property type="entry name" value="YVTN repeat-like/Quinoprotein amine dehydrogenase"/>
    <property type="match status" value="3"/>
</dbReference>
<reference evidence="8 10" key="1">
    <citation type="journal article" date="2020" name="Stud. Mycol.">
        <title>101 Dothideomycetes genomes: a test case for predicting lifestyles and emergence of pathogens.</title>
        <authorList>
            <person name="Haridas S."/>
            <person name="Albert R."/>
            <person name="Binder M."/>
            <person name="Bloem J."/>
            <person name="Labutti K."/>
            <person name="Salamov A."/>
            <person name="Andreopoulos B."/>
            <person name="Baker S."/>
            <person name="Barry K."/>
            <person name="Bills G."/>
            <person name="Bluhm B."/>
            <person name="Cannon C."/>
            <person name="Castanera R."/>
            <person name="Culley D."/>
            <person name="Daum C."/>
            <person name="Ezra D."/>
            <person name="Gonzalez J."/>
            <person name="Henrissat B."/>
            <person name="Kuo A."/>
            <person name="Liang C."/>
            <person name="Lipzen A."/>
            <person name="Lutzoni F."/>
            <person name="Magnuson J."/>
            <person name="Mondo S."/>
            <person name="Nolan M."/>
            <person name="Ohm R."/>
            <person name="Pangilinan J."/>
            <person name="Park H.-J."/>
            <person name="Ramirez L."/>
            <person name="Alfaro M."/>
            <person name="Sun H."/>
            <person name="Tritt A."/>
            <person name="Yoshinaga Y."/>
            <person name="Zwiers L.-H."/>
            <person name="Turgeon B."/>
            <person name="Goodwin S."/>
            <person name="Spatafora J."/>
            <person name="Crous P."/>
            <person name="Grigoriev I."/>
        </authorList>
    </citation>
    <scope>NUCLEOTIDE SEQUENCE</scope>
    <source>
        <strain evidence="8 10">CBS 304.34</strain>
    </source>
</reference>
<accession>A0A6A6Z2J8</accession>
<dbReference type="InterPro" id="IPR019775">
    <property type="entry name" value="WD40_repeat_CS"/>
</dbReference>
<gene>
    <name evidence="8 10" type="ORF">BDZ99DRAFT_434927</name>
</gene>
<organism evidence="8">
    <name type="scientific">Mytilinidion resinicola</name>
    <dbReference type="NCBI Taxonomy" id="574789"/>
    <lineage>
        <taxon>Eukaryota</taxon>
        <taxon>Fungi</taxon>
        <taxon>Dikarya</taxon>
        <taxon>Ascomycota</taxon>
        <taxon>Pezizomycotina</taxon>
        <taxon>Dothideomycetes</taxon>
        <taxon>Pleosporomycetidae</taxon>
        <taxon>Mytilinidiales</taxon>
        <taxon>Mytilinidiaceae</taxon>
        <taxon>Mytilinidion</taxon>
    </lineage>
</organism>
<dbReference type="RefSeq" id="XP_033581913.1">
    <property type="nucleotide sequence ID" value="XM_033717464.1"/>
</dbReference>
<sequence>MAARRKGPVFRVTGLPASQPDDDLAMSLKATIDDNLAEDEQSKLTFHAEIVPSCYDNKEKVALVEFHGGVPAFLSELKDNPLRDWQVQTGDEDINFDLNFDQHFFGFTQLYTPKADSPVTADIIAITGLDGHAYGSWRGKGNLGRMWLRDFVSKDLPHCRTMIYGYNSKLSGYGIDTIMDYSRGLMEELKKVRNTEELRKQPLFFIAHSFGGIILAHCLVQAVQTHEDGDQTIASLYKATYGMLLFGIPHKGLVVDDMQQMLAGQDKHPRGKLLEQIRINSDLLAQQLADFKNLIRDRKVVSFYETGQTRQLEFDDESKCWKRTGGFVMAVDTNSTLLQLPDSKEDKIPLDADHSMIVKFDAKGDRGYTSARDKLLQFERDAPDVVAARFLPSPGPDSKKEDKECIQHLRVTDPRDDKKRIEYTKGGLLKGSYCWILENSDFQQWRDDQQSRLLWVKGDPGKGKTMLLCGIVDELKGLMAQTDLLSYFFCQATDSRINNATAVLRGLLFLLVEQQPFLLSYIRVKHDHAGKTLFEDVNSWAALSEIFTNILQDPSLNSTYLVIDALDECVEADLPKLLDFIVKKSSVSPRVKWIVSSRNWPRIEKDLDTATHKLRLRLELNERSISAAVSTFIKVKVDWLAKRNRYSRNTQDAVQRYLSLNANGTFLWVALVCQGLSNISGWEAQQKLKEFPPGLDALYWRMIDQIKGSELCKRILAVVSAVYRPITLDELASFVNMPDGVANEHQVLSEIISLCGSFLTLQECTISFVHQSAKDFLVEKAYNDIYPPGIECIHYDIFSRSLQVMSKKLRRDIYGLGDPGFPINQVPDMDQVKKPDVDQVKQPTLDPLSPARYACVYWIDHLLNCDLTKNANNDLRDGGSINKFLCQSFLYWLEALSLCRSISDGVVLIAKLESLLQKRVDACRLLELVQDARRFIMYHKVALENSPLQAYASALLFSPARSLIRSYFKHKEPKIIIIQPAIGEQWSACLQTLEGHSNSVRSVAFSHDSTRLASASSDSTIWDANSGACLQTLAGHSDSVCSVAFSHDSTRLASGSGNRIVKIWDASSGACLQTLKGHSGPVRSVAFSHNSTWLASASSDSTVKIWDTNSGACLQTLEGHSNSVRSVAFSHDSTRLASASSDSTVKIWDANSGACLQTLAGHSNWVSSVAISHDSTRLASASGDKTAKIWDASSGACLQTLDVGKVLSNISFDTTGLYLHTDIGAISISATLLLSSTTTTIIESRKPKYQGLALSSDEAWIAHNSKKLVWLPSEYRPSCFAVLGKKIGIGVGSGKVWICETL</sequence>
<dbReference type="Proteomes" id="UP000504636">
    <property type="component" value="Unplaced"/>
</dbReference>
<keyword evidence="1 6" id="KW-0853">WD repeat</keyword>
<evidence type="ECO:0000313" key="9">
    <source>
        <dbReference type="Proteomes" id="UP000504636"/>
    </source>
</evidence>
<feature type="repeat" description="WD" evidence="6">
    <location>
        <begin position="1117"/>
        <end position="1158"/>
    </location>
</feature>
<comment type="similarity">
    <text evidence="3">Belongs to the WD repeat MDV1/CAF4 family.</text>
</comment>
<comment type="function">
    <text evidence="5">Involved in mitochondrial fission. Acts as an adapter protein required to form mitochondrial fission complexes. Formation of these complexes is required to promote constriction and fission of the mitochondrial compartment at a late step in mitochondrial division.</text>
</comment>
<keyword evidence="9" id="KW-1185">Reference proteome</keyword>
<dbReference type="InterPro" id="IPR056884">
    <property type="entry name" value="NPHP3-like_N"/>
</dbReference>
<evidence type="ECO:0000256" key="2">
    <source>
        <dbReference type="ARBA" id="ARBA00022737"/>
    </source>
</evidence>
<dbReference type="PROSITE" id="PS50837">
    <property type="entry name" value="NACHT"/>
    <property type="match status" value="1"/>
</dbReference>
<protein>
    <recommendedName>
        <fullName evidence="4">Mitochondrial division protein 1</fullName>
    </recommendedName>
</protein>
<dbReference type="InterPro" id="IPR001680">
    <property type="entry name" value="WD40_rpt"/>
</dbReference>
<reference evidence="10" key="2">
    <citation type="submission" date="2020-04" db="EMBL/GenBank/DDBJ databases">
        <authorList>
            <consortium name="NCBI Genome Project"/>
        </authorList>
    </citation>
    <scope>NUCLEOTIDE SEQUENCE</scope>
    <source>
        <strain evidence="10">CBS 304.34</strain>
    </source>
</reference>
<dbReference type="PROSITE" id="PS50294">
    <property type="entry name" value="WD_REPEATS_REGION"/>
    <property type="match status" value="5"/>
</dbReference>
<dbReference type="PRINTS" id="PR00320">
    <property type="entry name" value="GPROTEINBRPT"/>
</dbReference>
<name>A0A6A6Z2J8_9PEZI</name>
<dbReference type="SUPFAM" id="SSF52540">
    <property type="entry name" value="P-loop containing nucleoside triphosphate hydrolases"/>
    <property type="match status" value="1"/>
</dbReference>
<dbReference type="GeneID" id="54458357"/>
<evidence type="ECO:0000256" key="1">
    <source>
        <dbReference type="ARBA" id="ARBA00022574"/>
    </source>
</evidence>
<feature type="repeat" description="WD" evidence="6">
    <location>
        <begin position="1075"/>
        <end position="1116"/>
    </location>
</feature>
<dbReference type="SMART" id="SM00320">
    <property type="entry name" value="WD40"/>
    <property type="match status" value="5"/>
</dbReference>
<dbReference type="PROSITE" id="PS00678">
    <property type="entry name" value="WD_REPEATS_1"/>
    <property type="match status" value="4"/>
</dbReference>
<dbReference type="PANTHER" id="PTHR22847:SF637">
    <property type="entry name" value="WD REPEAT DOMAIN 5B"/>
    <property type="match status" value="1"/>
</dbReference>
<dbReference type="InterPro" id="IPR054471">
    <property type="entry name" value="GPIID_WHD"/>
</dbReference>
<evidence type="ECO:0000256" key="6">
    <source>
        <dbReference type="PROSITE-ProRule" id="PRU00221"/>
    </source>
</evidence>
<feature type="repeat" description="WD" evidence="6">
    <location>
        <begin position="993"/>
        <end position="1021"/>
    </location>
</feature>
<feature type="repeat" description="WD" evidence="6">
    <location>
        <begin position="1159"/>
        <end position="1200"/>
    </location>
</feature>
<dbReference type="EMBL" id="MU003694">
    <property type="protein sequence ID" value="KAF2814949.1"/>
    <property type="molecule type" value="Genomic_DNA"/>
</dbReference>
<dbReference type="Pfam" id="PF24883">
    <property type="entry name" value="NPHP3_N"/>
    <property type="match status" value="1"/>
</dbReference>
<dbReference type="Gene3D" id="3.40.50.300">
    <property type="entry name" value="P-loop containing nucleotide triphosphate hydrolases"/>
    <property type="match status" value="1"/>
</dbReference>
<evidence type="ECO:0000256" key="4">
    <source>
        <dbReference type="ARBA" id="ARBA00039789"/>
    </source>
</evidence>
<dbReference type="GO" id="GO:0005634">
    <property type="term" value="C:nucleus"/>
    <property type="evidence" value="ECO:0007669"/>
    <property type="project" value="TreeGrafter"/>
</dbReference>
<dbReference type="InterPro" id="IPR029058">
    <property type="entry name" value="AB_hydrolase_fold"/>
</dbReference>
<evidence type="ECO:0000256" key="3">
    <source>
        <dbReference type="ARBA" id="ARBA00038415"/>
    </source>
</evidence>